<evidence type="ECO:0000313" key="3">
    <source>
        <dbReference type="Proteomes" id="UP000078560"/>
    </source>
</evidence>
<dbReference type="Proteomes" id="UP000078560">
    <property type="component" value="Unassembled WGS sequence"/>
</dbReference>
<reference evidence="3" key="1">
    <citation type="submission" date="2016-05" db="EMBL/GenBank/DDBJ databases">
        <authorList>
            <person name="Naeem Raeece"/>
        </authorList>
    </citation>
    <scope>NUCLEOTIDE SEQUENCE [LARGE SCALE GENOMIC DNA]</scope>
</reference>
<proteinExistence type="predicted"/>
<sequence length="341" mass="39942">MAETDHDLQGLPSFYNYRKLDNVILYEADDDSNKCNELSTTIKKYDGVHDLCRKLSYFLRNLGKLYLVNNFENEDCEYLNYWTYDRLFNRIIKDKNHEEFRFISTEVLVRAGNHQNNSKEICKFHMFSIDKVNFGKMKVLFDLAVNYDSIKHKFSDTDFRCSKSFDSYINDSVQAYLDAKAECSSFNEKMYCKVYNILKGLDSKGELPKLKCPRLKESESDLTMTDAKESRGAHLTDQNSLRRHFATYSDEDSANEMLYNDNTETKTHIMVVLFPLMGLLPIFYILYKFSPLGSSLMSLLQNKKNTWNNLNENESKILLENTLNSEDIMFTPEHYLGYHPS</sequence>
<gene>
    <name evidence="2" type="ORF">POVCU2_0007570</name>
</gene>
<evidence type="ECO:0000256" key="1">
    <source>
        <dbReference type="SAM" id="Phobius"/>
    </source>
</evidence>
<accession>A0A1A8VNN5</accession>
<dbReference type="AlphaFoldDB" id="A0A1A8VNN5"/>
<evidence type="ECO:0000313" key="2">
    <source>
        <dbReference type="EMBL" id="SBS80922.1"/>
    </source>
</evidence>
<keyword evidence="1" id="KW-1133">Transmembrane helix</keyword>
<feature type="transmembrane region" description="Helical" evidence="1">
    <location>
        <begin position="267"/>
        <end position="287"/>
    </location>
</feature>
<dbReference type="InterPro" id="IPR008780">
    <property type="entry name" value="Plasmodium_Vir"/>
</dbReference>
<dbReference type="EMBL" id="FLQU01000107">
    <property type="protein sequence ID" value="SBS80922.1"/>
    <property type="molecule type" value="Genomic_DNA"/>
</dbReference>
<protein>
    <submittedName>
        <fullName evidence="2">PIR Superfamily Protein</fullName>
    </submittedName>
</protein>
<organism evidence="2 3">
    <name type="scientific">Plasmodium ovale curtisi</name>
    <dbReference type="NCBI Taxonomy" id="864141"/>
    <lineage>
        <taxon>Eukaryota</taxon>
        <taxon>Sar</taxon>
        <taxon>Alveolata</taxon>
        <taxon>Apicomplexa</taxon>
        <taxon>Aconoidasida</taxon>
        <taxon>Haemosporida</taxon>
        <taxon>Plasmodiidae</taxon>
        <taxon>Plasmodium</taxon>
        <taxon>Plasmodium (Plasmodium)</taxon>
    </lineage>
</organism>
<keyword evidence="1" id="KW-0812">Transmembrane</keyword>
<keyword evidence="1" id="KW-0472">Membrane</keyword>
<name>A0A1A8VNN5_PLAOA</name>
<dbReference type="Pfam" id="PF05795">
    <property type="entry name" value="Plasmodium_Vir"/>
    <property type="match status" value="2"/>
</dbReference>